<accession>A0A318K3K6</accession>
<dbReference type="EMBL" id="QJKF01000005">
    <property type="protein sequence ID" value="PXX63996.1"/>
    <property type="molecule type" value="Genomic_DNA"/>
</dbReference>
<name>A0A318K3K6_9NOCA</name>
<proteinExistence type="predicted"/>
<reference evidence="1 2" key="1">
    <citation type="submission" date="2018-05" db="EMBL/GenBank/DDBJ databases">
        <title>Genomic Encyclopedia of Type Strains, Phase IV (KMG-IV): sequencing the most valuable type-strain genomes for metagenomic binning, comparative biology and taxonomic classification.</title>
        <authorList>
            <person name="Goeker M."/>
        </authorList>
    </citation>
    <scope>NUCLEOTIDE SEQUENCE [LARGE SCALE GENOMIC DNA]</scope>
    <source>
        <strain evidence="1 2">DSM 44704</strain>
    </source>
</reference>
<evidence type="ECO:0000313" key="2">
    <source>
        <dbReference type="Proteomes" id="UP000247569"/>
    </source>
</evidence>
<dbReference type="AlphaFoldDB" id="A0A318K3K6"/>
<dbReference type="Proteomes" id="UP000247569">
    <property type="component" value="Unassembled WGS sequence"/>
</dbReference>
<comment type="caution">
    <text evidence="1">The sequence shown here is derived from an EMBL/GenBank/DDBJ whole genome shotgun (WGS) entry which is preliminary data.</text>
</comment>
<keyword evidence="2" id="KW-1185">Reference proteome</keyword>
<organism evidence="1 2">
    <name type="scientific">Nocardia tenerifensis</name>
    <dbReference type="NCBI Taxonomy" id="228006"/>
    <lineage>
        <taxon>Bacteria</taxon>
        <taxon>Bacillati</taxon>
        <taxon>Actinomycetota</taxon>
        <taxon>Actinomycetes</taxon>
        <taxon>Mycobacteriales</taxon>
        <taxon>Nocardiaceae</taxon>
        <taxon>Nocardia</taxon>
    </lineage>
</organism>
<evidence type="ECO:0000313" key="1">
    <source>
        <dbReference type="EMBL" id="PXX63996.1"/>
    </source>
</evidence>
<gene>
    <name evidence="1" type="ORF">DFR70_105178</name>
</gene>
<sequence length="117" mass="12544">MQDRAVQEIGYFGNGKDADLVITFADGSTGTVPSRHVSITSSTTMQLTISSLDDLNLAVRITGEGLAIAAGRVANYAADDELYGPRFRDDLAQWTMPGRHSVGTVTPVELELRTVSD</sequence>
<protein>
    <submittedName>
        <fullName evidence="1">Uncharacterized protein</fullName>
    </submittedName>
</protein>